<sequence>MAPRREILDSEDDGSDFGDGALSGDETEMRRDDFEAARETVIDASRSACTDSTDPSFFQRVYDHQQAAAGEHHVIPDTAPAIPAASAWTELSSAPSPGQKPPAHKDPSSLTSITDPRPRNWRSKRTRDVAPSEVIDLTDLITPRTEPPSGASDVWDVPASTRSQQRTTRTYGKRKTAQLSLEHTAAPGETMPYTQDPYALPQSSPPVRKKRNTRGTPSSSAQQPPGSTSPVMLVHVPPAEEPPSSDRRTRRSSRKNRAGVGAGASSTATESSVPDTAPPSLYIAQGTLISSQKREYAVVGSSADAEALPAVSETFPGQSLVGGGQVYKSSGATTIAYPTPSRIGSSRRLADVAKEVNGVDVVETSLTYDVGYQQSSPDVLTDMTAGSTATAMRSRRKIASSGGLGLSELEPTPSTRRAKRRKVVPEVDDEPQELDTLQGGREDADALQQTAHVKGEPGDEDHPAAGDDVPALLPNTELTDVEPTEAPDDPPKPAVKNKRGRKKKKIKTPAPILDHDEPAAAEATPHPAQDLAEFQEPPTRRKCGRPRKSEPAKPQPEPIEQGPEQQHAEEVQTEVELGEAPQPLSEVSRNSQPDPGAGGNDADRTNNKENGTPGINVDVDELPKDKENEKQKQAAKDVKTGLQKVRYRVGLSRTSRIAPLLKSLKKSV</sequence>
<feature type="compositionally biased region" description="Basic and acidic residues" evidence="1">
    <location>
        <begin position="453"/>
        <end position="465"/>
    </location>
</feature>
<dbReference type="EMBL" id="MU863684">
    <property type="protein sequence ID" value="KAK4097137.1"/>
    <property type="molecule type" value="Genomic_DNA"/>
</dbReference>
<feature type="compositionally biased region" description="Basic and acidic residues" evidence="1">
    <location>
        <begin position="621"/>
        <end position="639"/>
    </location>
</feature>
<reference evidence="2" key="2">
    <citation type="submission" date="2023-05" db="EMBL/GenBank/DDBJ databases">
        <authorList>
            <consortium name="Lawrence Berkeley National Laboratory"/>
            <person name="Steindorff A."/>
            <person name="Hensen N."/>
            <person name="Bonometti L."/>
            <person name="Westerberg I."/>
            <person name="Brannstrom I.O."/>
            <person name="Guillou S."/>
            <person name="Cros-Aarteil S."/>
            <person name="Calhoun S."/>
            <person name="Haridas S."/>
            <person name="Kuo A."/>
            <person name="Mondo S."/>
            <person name="Pangilinan J."/>
            <person name="Riley R."/>
            <person name="Labutti K."/>
            <person name="Andreopoulos B."/>
            <person name="Lipzen A."/>
            <person name="Chen C."/>
            <person name="Yanf M."/>
            <person name="Daum C."/>
            <person name="Ng V."/>
            <person name="Clum A."/>
            <person name="Ohm R."/>
            <person name="Martin F."/>
            <person name="Silar P."/>
            <person name="Natvig D."/>
            <person name="Lalanne C."/>
            <person name="Gautier V."/>
            <person name="Ament-Velasquez S.L."/>
            <person name="Kruys A."/>
            <person name="Hutchinson M.I."/>
            <person name="Powell A.J."/>
            <person name="Barry K."/>
            <person name="Miller A.N."/>
            <person name="Grigoriev I.V."/>
            <person name="Debuchy R."/>
            <person name="Gladieux P."/>
            <person name="Thoren M.H."/>
            <person name="Johannesson H."/>
        </authorList>
    </citation>
    <scope>NUCLEOTIDE SEQUENCE</scope>
    <source>
        <strain evidence="2">CBS 757.83</strain>
    </source>
</reference>
<protein>
    <recommendedName>
        <fullName evidence="4">AT hook domain-containing protein</fullName>
    </recommendedName>
</protein>
<name>A0AAN6SY45_9PEZI</name>
<evidence type="ECO:0000256" key="1">
    <source>
        <dbReference type="SAM" id="MobiDB-lite"/>
    </source>
</evidence>
<feature type="region of interest" description="Disordered" evidence="1">
    <location>
        <begin position="387"/>
        <end position="642"/>
    </location>
</feature>
<keyword evidence="3" id="KW-1185">Reference proteome</keyword>
<feature type="compositionally biased region" description="Low complexity" evidence="1">
    <location>
        <begin position="263"/>
        <end position="273"/>
    </location>
</feature>
<feature type="compositionally biased region" description="Polar residues" evidence="1">
    <location>
        <begin position="214"/>
        <end position="230"/>
    </location>
</feature>
<feature type="compositionally biased region" description="Basic residues" evidence="1">
    <location>
        <begin position="248"/>
        <end position="257"/>
    </location>
</feature>
<comment type="caution">
    <text evidence="2">The sequence shown here is derived from an EMBL/GenBank/DDBJ whole genome shotgun (WGS) entry which is preliminary data.</text>
</comment>
<dbReference type="AlphaFoldDB" id="A0AAN6SY45"/>
<feature type="compositionally biased region" description="Basic residues" evidence="1">
    <location>
        <begin position="495"/>
        <end position="507"/>
    </location>
</feature>
<reference evidence="2" key="1">
    <citation type="journal article" date="2023" name="Mol. Phylogenet. Evol.">
        <title>Genome-scale phylogeny and comparative genomics of the fungal order Sordariales.</title>
        <authorList>
            <person name="Hensen N."/>
            <person name="Bonometti L."/>
            <person name="Westerberg I."/>
            <person name="Brannstrom I.O."/>
            <person name="Guillou S."/>
            <person name="Cros-Aarteil S."/>
            <person name="Calhoun S."/>
            <person name="Haridas S."/>
            <person name="Kuo A."/>
            <person name="Mondo S."/>
            <person name="Pangilinan J."/>
            <person name="Riley R."/>
            <person name="LaButti K."/>
            <person name="Andreopoulos B."/>
            <person name="Lipzen A."/>
            <person name="Chen C."/>
            <person name="Yan M."/>
            <person name="Daum C."/>
            <person name="Ng V."/>
            <person name="Clum A."/>
            <person name="Steindorff A."/>
            <person name="Ohm R.A."/>
            <person name="Martin F."/>
            <person name="Silar P."/>
            <person name="Natvig D.O."/>
            <person name="Lalanne C."/>
            <person name="Gautier V."/>
            <person name="Ament-Velasquez S.L."/>
            <person name="Kruys A."/>
            <person name="Hutchinson M.I."/>
            <person name="Powell A.J."/>
            <person name="Barry K."/>
            <person name="Miller A.N."/>
            <person name="Grigoriev I.V."/>
            <person name="Debuchy R."/>
            <person name="Gladieux P."/>
            <person name="Hiltunen Thoren M."/>
            <person name="Johannesson H."/>
        </authorList>
    </citation>
    <scope>NUCLEOTIDE SEQUENCE</scope>
    <source>
        <strain evidence="2">CBS 757.83</strain>
    </source>
</reference>
<accession>A0AAN6SY45</accession>
<proteinExistence type="predicted"/>
<feature type="compositionally biased region" description="Acidic residues" evidence="1">
    <location>
        <begin position="479"/>
        <end position="488"/>
    </location>
</feature>
<evidence type="ECO:0000313" key="2">
    <source>
        <dbReference type="EMBL" id="KAK4097137.1"/>
    </source>
</evidence>
<dbReference type="Proteomes" id="UP001305647">
    <property type="component" value="Unassembled WGS sequence"/>
</dbReference>
<feature type="region of interest" description="Disordered" evidence="1">
    <location>
        <begin position="78"/>
        <end position="280"/>
    </location>
</feature>
<gene>
    <name evidence="2" type="ORF">N658DRAFT_527274</name>
</gene>
<feature type="region of interest" description="Disordered" evidence="1">
    <location>
        <begin position="1"/>
        <end position="32"/>
    </location>
</feature>
<organism evidence="2 3">
    <name type="scientific">Parathielavia hyrcaniae</name>
    <dbReference type="NCBI Taxonomy" id="113614"/>
    <lineage>
        <taxon>Eukaryota</taxon>
        <taxon>Fungi</taxon>
        <taxon>Dikarya</taxon>
        <taxon>Ascomycota</taxon>
        <taxon>Pezizomycotina</taxon>
        <taxon>Sordariomycetes</taxon>
        <taxon>Sordariomycetidae</taxon>
        <taxon>Sordariales</taxon>
        <taxon>Chaetomiaceae</taxon>
        <taxon>Parathielavia</taxon>
    </lineage>
</organism>
<feature type="compositionally biased region" description="Low complexity" evidence="1">
    <location>
        <begin position="160"/>
        <end position="170"/>
    </location>
</feature>
<evidence type="ECO:0008006" key="4">
    <source>
        <dbReference type="Google" id="ProtNLM"/>
    </source>
</evidence>
<evidence type="ECO:0000313" key="3">
    <source>
        <dbReference type="Proteomes" id="UP001305647"/>
    </source>
</evidence>